<evidence type="ECO:0000259" key="7">
    <source>
        <dbReference type="Pfam" id="PF03168"/>
    </source>
</evidence>
<dbReference type="SUPFAM" id="SSF117070">
    <property type="entry name" value="LEA14-like"/>
    <property type="match status" value="1"/>
</dbReference>
<evidence type="ECO:0000256" key="2">
    <source>
        <dbReference type="ARBA" id="ARBA00022692"/>
    </source>
</evidence>
<evidence type="ECO:0000256" key="3">
    <source>
        <dbReference type="ARBA" id="ARBA00022989"/>
    </source>
</evidence>
<dbReference type="RefSeq" id="XP_044951549.1">
    <property type="nucleotide sequence ID" value="XM_045095614.1"/>
</dbReference>
<dbReference type="PANTHER" id="PTHR31234:SF65">
    <property type="entry name" value="LATE EMBRYOGENESIS ABUNDANT PROTEIN, LEA_2 SUBGROUP"/>
    <property type="match status" value="1"/>
</dbReference>
<dbReference type="AlphaFoldDB" id="A0A8I6Y3D0"/>
<evidence type="ECO:0000256" key="4">
    <source>
        <dbReference type="ARBA" id="ARBA00023136"/>
    </source>
</evidence>
<evidence type="ECO:0000256" key="5">
    <source>
        <dbReference type="SAM" id="MobiDB-lite"/>
    </source>
</evidence>
<dbReference type="PANTHER" id="PTHR31234">
    <property type="entry name" value="LATE EMBRYOGENESIS ABUNDANT (LEA) HYDROXYPROLINE-RICH GLYCOPROTEIN FAMILY"/>
    <property type="match status" value="1"/>
</dbReference>
<protein>
    <recommendedName>
        <fullName evidence="7">Late embryogenesis abundant protein LEA-2 subgroup domain-containing protein</fullName>
    </recommendedName>
</protein>
<dbReference type="Gramene" id="HORVU.MOREX.r3.6HG0569090.1">
    <property type="protein sequence ID" value="HORVU.MOREX.r3.6HG0569090.1.CDS1"/>
    <property type="gene ID" value="HORVU.MOREX.r3.6HG0569090"/>
</dbReference>
<feature type="region of interest" description="Disordered" evidence="5">
    <location>
        <begin position="1"/>
        <end position="25"/>
    </location>
</feature>
<reference evidence="9" key="1">
    <citation type="journal article" date="2012" name="Nature">
        <title>A physical, genetic and functional sequence assembly of the barley genome.</title>
        <authorList>
            <consortium name="The International Barley Genome Sequencing Consortium"/>
            <person name="Mayer K.F."/>
            <person name="Waugh R."/>
            <person name="Brown J.W."/>
            <person name="Schulman A."/>
            <person name="Langridge P."/>
            <person name="Platzer M."/>
            <person name="Fincher G.B."/>
            <person name="Muehlbauer G.J."/>
            <person name="Sato K."/>
            <person name="Close T.J."/>
            <person name="Wise R.P."/>
            <person name="Stein N."/>
        </authorList>
    </citation>
    <scope>NUCLEOTIDE SEQUENCE [LARGE SCALE GENOMIC DNA]</scope>
    <source>
        <strain evidence="9">cv. Morex</strain>
    </source>
</reference>
<evidence type="ECO:0000313" key="8">
    <source>
        <dbReference type="EnsemblPlants" id="HORVU.MOREX.r3.6HG0569090.1.CDS1"/>
    </source>
</evidence>
<evidence type="ECO:0000256" key="1">
    <source>
        <dbReference type="ARBA" id="ARBA00004167"/>
    </source>
</evidence>
<keyword evidence="3 6" id="KW-1133">Transmembrane helix</keyword>
<proteinExistence type="predicted"/>
<reference evidence="8" key="2">
    <citation type="submission" date="2020-10" db="EMBL/GenBank/DDBJ databases">
        <authorList>
            <person name="Scholz U."/>
            <person name="Mascher M."/>
            <person name="Fiebig A."/>
        </authorList>
    </citation>
    <scope>NUCLEOTIDE SEQUENCE [LARGE SCALE GENOMIC DNA]</scope>
    <source>
        <strain evidence="8">cv. Morex</strain>
    </source>
</reference>
<feature type="domain" description="Late embryogenesis abundant protein LEA-2 subgroup" evidence="7">
    <location>
        <begin position="99"/>
        <end position="188"/>
    </location>
</feature>
<dbReference type="InterPro" id="IPR044839">
    <property type="entry name" value="NDR1-like"/>
</dbReference>
<name>A0A8I6Y3D0_HORVV</name>
<accession>A0A8I6Y3D0</accession>
<dbReference type="OMA" id="DCHIIFG"/>
<sequence length="220" mass="23859">MASEACSLPTHTAPSPDAKPLHDVDDDLRRRRRRRRRRCCICALVTLGVLLLLGVTLLALFLTVLRVRDPSTRLLSARVVGPAPSLAQPNFTVLLAAAMHNPNYVSFSYASGTAGLWYRGIHVGDAQVGPSRIPGRGDETVQLELTVLTADFTKDMAQLIKDIEAGALPLDASARIPGKVAVFGVFKLNVVAYSDCHVVVGFPDMDIRGQECHDHAKLIL</sequence>
<feature type="transmembrane region" description="Helical" evidence="6">
    <location>
        <begin position="39"/>
        <end position="65"/>
    </location>
</feature>
<reference evidence="8" key="3">
    <citation type="submission" date="2022-01" db="UniProtKB">
        <authorList>
            <consortium name="EnsemblPlants"/>
        </authorList>
    </citation>
    <scope>IDENTIFICATION</scope>
    <source>
        <strain evidence="8">subsp. vulgare</strain>
    </source>
</reference>
<evidence type="ECO:0000256" key="6">
    <source>
        <dbReference type="SAM" id="Phobius"/>
    </source>
</evidence>
<dbReference type="OrthoDB" id="1929523at2759"/>
<keyword evidence="2 6" id="KW-0812">Transmembrane</keyword>
<dbReference type="GO" id="GO:0016020">
    <property type="term" value="C:membrane"/>
    <property type="evidence" value="ECO:0007669"/>
    <property type="project" value="UniProtKB-SubCell"/>
</dbReference>
<evidence type="ECO:0000313" key="9">
    <source>
        <dbReference type="Proteomes" id="UP000011116"/>
    </source>
</evidence>
<dbReference type="InterPro" id="IPR004864">
    <property type="entry name" value="LEA_2"/>
</dbReference>
<dbReference type="GO" id="GO:0098542">
    <property type="term" value="P:defense response to other organism"/>
    <property type="evidence" value="ECO:0007669"/>
    <property type="project" value="InterPro"/>
</dbReference>
<dbReference type="Pfam" id="PF03168">
    <property type="entry name" value="LEA_2"/>
    <property type="match status" value="1"/>
</dbReference>
<keyword evidence="4 6" id="KW-0472">Membrane</keyword>
<dbReference type="GeneID" id="123401761"/>
<organism evidence="8 9">
    <name type="scientific">Hordeum vulgare subsp. vulgare</name>
    <name type="common">Domesticated barley</name>
    <dbReference type="NCBI Taxonomy" id="112509"/>
    <lineage>
        <taxon>Eukaryota</taxon>
        <taxon>Viridiplantae</taxon>
        <taxon>Streptophyta</taxon>
        <taxon>Embryophyta</taxon>
        <taxon>Tracheophyta</taxon>
        <taxon>Spermatophyta</taxon>
        <taxon>Magnoliopsida</taxon>
        <taxon>Liliopsida</taxon>
        <taxon>Poales</taxon>
        <taxon>Poaceae</taxon>
        <taxon>BOP clade</taxon>
        <taxon>Pooideae</taxon>
        <taxon>Triticodae</taxon>
        <taxon>Triticeae</taxon>
        <taxon>Hordeinae</taxon>
        <taxon>Hordeum</taxon>
    </lineage>
</organism>
<gene>
    <name evidence="8" type="primary">LOC123401761</name>
</gene>
<comment type="subcellular location">
    <subcellularLocation>
        <location evidence="1">Membrane</location>
        <topology evidence="1">Single-pass membrane protein</topology>
    </subcellularLocation>
</comment>
<dbReference type="Proteomes" id="UP000011116">
    <property type="component" value="Chromosome 6H"/>
</dbReference>
<dbReference type="EnsemblPlants" id="HORVU.MOREX.r3.6HG0569090.1">
    <property type="protein sequence ID" value="HORVU.MOREX.r3.6HG0569090.1.CDS1"/>
    <property type="gene ID" value="HORVU.MOREX.r3.6HG0569090"/>
</dbReference>
<dbReference type="Gene3D" id="2.60.40.1820">
    <property type="match status" value="1"/>
</dbReference>
<dbReference type="Gramene" id="HORVU.MOREX.r2.6HG0471680.1">
    <property type="protein sequence ID" value="HORVU.MOREX.r2.6HG0471680.1.CDS.1"/>
    <property type="gene ID" value="HORVU.MOREX.r2.6HG0471680"/>
</dbReference>
<keyword evidence="9" id="KW-1185">Reference proteome</keyword>
<dbReference type="KEGG" id="hvg:123401761"/>